<sequence>MKKLLVFFLFINSLFAYENDDAHKYGIVYYVTKDYEKSKLAFEQSISNCPKCNTDSYFYLALHYTYNRGTEKNLQKAFELYLKGSELGSAAAQYGLAEQYRWGTGTAQDTQKAVYWFKKAIEQKTDDASVESMLNLGVVYYNGEGNVAVDKKLAYKYLIKCVDSDLSVPGAQETCQKNLDIICNESPWACK</sequence>
<dbReference type="PANTHER" id="PTHR11102:SF160">
    <property type="entry name" value="ERAD-ASSOCIATED E3 UBIQUITIN-PROTEIN LIGASE COMPONENT HRD3"/>
    <property type="match status" value="1"/>
</dbReference>
<dbReference type="InterPro" id="IPR011990">
    <property type="entry name" value="TPR-like_helical_dom_sf"/>
</dbReference>
<dbReference type="OrthoDB" id="5372609at2"/>
<evidence type="ECO:0000256" key="5">
    <source>
        <dbReference type="SAM" id="SignalP"/>
    </source>
</evidence>
<keyword evidence="5" id="KW-0732">Signal</keyword>
<evidence type="ECO:0000256" key="4">
    <source>
        <dbReference type="ARBA" id="ARBA00023251"/>
    </source>
</evidence>
<evidence type="ECO:0000256" key="1">
    <source>
        <dbReference type="ARBA" id="ARBA00001526"/>
    </source>
</evidence>
<dbReference type="PANTHER" id="PTHR11102">
    <property type="entry name" value="SEL-1-LIKE PROTEIN"/>
    <property type="match status" value="1"/>
</dbReference>
<dbReference type="EC" id="3.5.2.6" evidence="2"/>
<dbReference type="Pfam" id="PF08238">
    <property type="entry name" value="Sel1"/>
    <property type="match status" value="4"/>
</dbReference>
<reference evidence="6 7" key="1">
    <citation type="submission" date="2019-04" db="EMBL/GenBank/DDBJ databases">
        <title>Sulfurimonas crateris sp. nov. a facultative anaerobic sulfur-oxidizing chemolithautotrophic bacterium isolated from a terrestrial mud vulcano.</title>
        <authorList>
            <person name="Ratnikova N.M."/>
            <person name="Slobodkin A.I."/>
            <person name="Merkel A.Y."/>
            <person name="Novikov A."/>
            <person name="Bonch-Osmolovskaya E.A."/>
            <person name="Slobodkina G.B."/>
        </authorList>
    </citation>
    <scope>NUCLEOTIDE SEQUENCE [LARGE SCALE GENOMIC DNA]</scope>
    <source>
        <strain evidence="6 7">SN118</strain>
    </source>
</reference>
<dbReference type="Proteomes" id="UP000309561">
    <property type="component" value="Unassembled WGS sequence"/>
</dbReference>
<dbReference type="Gene3D" id="1.25.40.10">
    <property type="entry name" value="Tetratricopeptide repeat domain"/>
    <property type="match status" value="1"/>
</dbReference>
<gene>
    <name evidence="6" type="ORF">FCU45_08345</name>
</gene>
<protein>
    <recommendedName>
        <fullName evidence="2">beta-lactamase</fullName>
        <ecNumber evidence="2">3.5.2.6</ecNumber>
    </recommendedName>
</protein>
<comment type="catalytic activity">
    <reaction evidence="1">
        <text>a beta-lactam + H2O = a substituted beta-amino acid</text>
        <dbReference type="Rhea" id="RHEA:20401"/>
        <dbReference type="ChEBI" id="CHEBI:15377"/>
        <dbReference type="ChEBI" id="CHEBI:35627"/>
        <dbReference type="ChEBI" id="CHEBI:140347"/>
        <dbReference type="EC" id="3.5.2.6"/>
    </reaction>
</comment>
<feature type="chain" id="PRO_5020628455" description="beta-lactamase" evidence="5">
    <location>
        <begin position="19"/>
        <end position="191"/>
    </location>
</feature>
<dbReference type="InterPro" id="IPR050767">
    <property type="entry name" value="Sel1_AlgK"/>
</dbReference>
<comment type="caution">
    <text evidence="6">The sequence shown here is derived from an EMBL/GenBank/DDBJ whole genome shotgun (WGS) entry which is preliminary data.</text>
</comment>
<feature type="signal peptide" evidence="5">
    <location>
        <begin position="1"/>
        <end position="18"/>
    </location>
</feature>
<keyword evidence="3" id="KW-1015">Disulfide bond</keyword>
<evidence type="ECO:0000256" key="2">
    <source>
        <dbReference type="ARBA" id="ARBA00012865"/>
    </source>
</evidence>
<dbReference type="SMART" id="SM00671">
    <property type="entry name" value="SEL1"/>
    <property type="match status" value="3"/>
</dbReference>
<evidence type="ECO:0000256" key="3">
    <source>
        <dbReference type="ARBA" id="ARBA00023157"/>
    </source>
</evidence>
<evidence type="ECO:0000313" key="7">
    <source>
        <dbReference type="Proteomes" id="UP000309561"/>
    </source>
</evidence>
<accession>A0A4U2Z7S7</accession>
<keyword evidence="7" id="KW-1185">Reference proteome</keyword>
<organism evidence="6 7">
    <name type="scientific">Sulfurimonas crateris</name>
    <dbReference type="NCBI Taxonomy" id="2574727"/>
    <lineage>
        <taxon>Bacteria</taxon>
        <taxon>Pseudomonadati</taxon>
        <taxon>Campylobacterota</taxon>
        <taxon>Epsilonproteobacteria</taxon>
        <taxon>Campylobacterales</taxon>
        <taxon>Sulfurimonadaceae</taxon>
        <taxon>Sulfurimonas</taxon>
    </lineage>
</organism>
<dbReference type="GO" id="GO:0046677">
    <property type="term" value="P:response to antibiotic"/>
    <property type="evidence" value="ECO:0007669"/>
    <property type="project" value="UniProtKB-KW"/>
</dbReference>
<dbReference type="RefSeq" id="WP_137014217.1">
    <property type="nucleotide sequence ID" value="NZ_SZPX01000006.1"/>
</dbReference>
<dbReference type="AlphaFoldDB" id="A0A4U2Z7S7"/>
<dbReference type="EMBL" id="SZPX01000006">
    <property type="protein sequence ID" value="TKI68961.1"/>
    <property type="molecule type" value="Genomic_DNA"/>
</dbReference>
<keyword evidence="4" id="KW-0046">Antibiotic resistance</keyword>
<dbReference type="InterPro" id="IPR006597">
    <property type="entry name" value="Sel1-like"/>
</dbReference>
<name>A0A4U2Z7S7_9BACT</name>
<proteinExistence type="predicted"/>
<evidence type="ECO:0000313" key="6">
    <source>
        <dbReference type="EMBL" id="TKI68961.1"/>
    </source>
</evidence>
<dbReference type="SUPFAM" id="SSF81901">
    <property type="entry name" value="HCP-like"/>
    <property type="match status" value="1"/>
</dbReference>
<dbReference type="GO" id="GO:0008800">
    <property type="term" value="F:beta-lactamase activity"/>
    <property type="evidence" value="ECO:0007669"/>
    <property type="project" value="UniProtKB-EC"/>
</dbReference>